<dbReference type="PANTHER" id="PTHR43775">
    <property type="entry name" value="FATTY ACID SYNTHASE"/>
    <property type="match status" value="1"/>
</dbReference>
<dbReference type="InterPro" id="IPR013968">
    <property type="entry name" value="PKS_KR"/>
</dbReference>
<dbReference type="PROSITE" id="PS50075">
    <property type="entry name" value="CARRIER"/>
    <property type="match status" value="1"/>
</dbReference>
<dbReference type="Pfam" id="PF00550">
    <property type="entry name" value="PP-binding"/>
    <property type="match status" value="1"/>
</dbReference>
<evidence type="ECO:0000256" key="3">
    <source>
        <dbReference type="ARBA" id="ARBA00022553"/>
    </source>
</evidence>
<name>A0ABX0GBG7_9GAMM</name>
<dbReference type="SUPFAM" id="SSF47336">
    <property type="entry name" value="ACP-like"/>
    <property type="match status" value="1"/>
</dbReference>
<dbReference type="InterPro" id="IPR009081">
    <property type="entry name" value="PP-bd_ACP"/>
</dbReference>
<proteinExistence type="inferred from homology"/>
<dbReference type="Pfam" id="PF08659">
    <property type="entry name" value="KR"/>
    <property type="match status" value="1"/>
</dbReference>
<dbReference type="SMART" id="SM00822">
    <property type="entry name" value="PKS_KR"/>
    <property type="match status" value="1"/>
</dbReference>
<keyword evidence="2" id="KW-0596">Phosphopantetheine</keyword>
<dbReference type="Proteomes" id="UP000697802">
    <property type="component" value="Unassembled WGS sequence"/>
</dbReference>
<reference evidence="5 6" key="1">
    <citation type="submission" date="2018-02" db="EMBL/GenBank/DDBJ databases">
        <authorList>
            <person name="Machado R.A."/>
        </authorList>
    </citation>
    <scope>NUCLEOTIDE SEQUENCE [LARGE SCALE GENOMIC DNA]</scope>
    <source>
        <strain evidence="5 6">T327</strain>
    </source>
</reference>
<dbReference type="Gene3D" id="1.10.1200.10">
    <property type="entry name" value="ACP-like"/>
    <property type="match status" value="1"/>
</dbReference>
<dbReference type="PANTHER" id="PTHR43775:SF37">
    <property type="entry name" value="SI:DKEY-61P9.11"/>
    <property type="match status" value="1"/>
</dbReference>
<dbReference type="EMBL" id="PUJU01000001">
    <property type="protein sequence ID" value="NHB86260.1"/>
    <property type="molecule type" value="Genomic_DNA"/>
</dbReference>
<evidence type="ECO:0000313" key="6">
    <source>
        <dbReference type="Proteomes" id="UP000697802"/>
    </source>
</evidence>
<protein>
    <recommendedName>
        <fullName evidence="4">Carrier domain-containing protein</fullName>
    </recommendedName>
</protein>
<dbReference type="InterPro" id="IPR036736">
    <property type="entry name" value="ACP-like_sf"/>
</dbReference>
<evidence type="ECO:0000256" key="2">
    <source>
        <dbReference type="ARBA" id="ARBA00022450"/>
    </source>
</evidence>
<evidence type="ECO:0000259" key="4">
    <source>
        <dbReference type="PROSITE" id="PS50075"/>
    </source>
</evidence>
<keyword evidence="6" id="KW-1185">Reference proteome</keyword>
<comment type="caution">
    <text evidence="5">The sequence shown here is derived from an EMBL/GenBank/DDBJ whole genome shotgun (WGS) entry which is preliminary data.</text>
</comment>
<feature type="domain" description="Carrier" evidence="4">
    <location>
        <begin position="507"/>
        <end position="583"/>
    </location>
</feature>
<accession>A0ABX0GBG7</accession>
<organism evidence="5 6">
    <name type="scientific">Photorhabdus tasmaniensis</name>
    <dbReference type="NCBI Taxonomy" id="1004159"/>
    <lineage>
        <taxon>Bacteria</taxon>
        <taxon>Pseudomonadati</taxon>
        <taxon>Pseudomonadota</taxon>
        <taxon>Gammaproteobacteria</taxon>
        <taxon>Enterobacterales</taxon>
        <taxon>Morganellaceae</taxon>
        <taxon>Photorhabdus</taxon>
    </lineage>
</organism>
<evidence type="ECO:0000313" key="5">
    <source>
        <dbReference type="EMBL" id="NHB86260.1"/>
    </source>
</evidence>
<dbReference type="SUPFAM" id="SSF51735">
    <property type="entry name" value="NAD(P)-binding Rossmann-fold domains"/>
    <property type="match status" value="2"/>
</dbReference>
<dbReference type="Gene3D" id="3.40.50.720">
    <property type="entry name" value="NAD(P)-binding Rossmann-like Domain"/>
    <property type="match status" value="1"/>
</dbReference>
<dbReference type="InterPro" id="IPR036291">
    <property type="entry name" value="NAD(P)-bd_dom_sf"/>
</dbReference>
<evidence type="ECO:0000256" key="1">
    <source>
        <dbReference type="ARBA" id="ARBA00006484"/>
    </source>
</evidence>
<sequence length="583" mass="63918">MSQEIHGRKVSPIEPVMRDPLLCDLEESDVQLFNLNWVKCHLISPNAPLLTQCTVISRNTDFAHTVRGLIAARGIDVVAIDLDADLTGQLDSLEATDTLLYLASPEKLLNASNIVAHELHEFESLRLIANKAAQSRHEAKPQLWILTQGVQMFGEQFDTAGLSGSGLWGLGRVIAREYPIVETGLVDLPLGRVGDEEIALVLAIMANEGEQREFLIDDQCIWQRQVESLAISHEKAEIKQDANYLITGGFGDTGRMLAANLFAAGARYVTLMGRSAPPVHLISESEQWKAQNFNLYLFQGDVADIEDVKAVLRRIERTGHSLRGIYHLASVVEDEMLATLNSRSVNKIFRPKIAGSWNLHLVTQGISLDWFIAFSSLAGIIGVAGQGADAAANSFVDSLMRYRLATGLPGTAIAWAPWRGGMTTHLNPLHLSRLEAMGLLFLDIQDVMDTVARENIHHYAGLIAGNFSRVALERLIDSRDPVNGIETVLGSAQSHDAIVAVGQPSHEEQRSAMTEIVIEELKKLVAGGEVTADTKLSEIDMDSMSAVAIVQRLRGNIGKLVPISVLFDDCSIAEVVEKLKRYF</sequence>
<gene>
    <name evidence="5" type="ORF">C5471_00400</name>
</gene>
<dbReference type="InterPro" id="IPR050091">
    <property type="entry name" value="PKS_NRPS_Biosynth_Enz"/>
</dbReference>
<keyword evidence="3" id="KW-0597">Phosphoprotein</keyword>
<comment type="similarity">
    <text evidence="1">Belongs to the short-chain dehydrogenases/reductases (SDR) family.</text>
</comment>
<dbReference type="RefSeq" id="WP_133813586.1">
    <property type="nucleotide sequence ID" value="NZ_CAWPIF010000001.1"/>
</dbReference>
<dbReference type="InterPro" id="IPR057326">
    <property type="entry name" value="KR_dom"/>
</dbReference>